<dbReference type="InterPro" id="IPR013324">
    <property type="entry name" value="RNA_pol_sigma_r3/r4-like"/>
</dbReference>
<comment type="caution">
    <text evidence="6">The sequence shown here is derived from an EMBL/GenBank/DDBJ whole genome shotgun (WGS) entry which is preliminary data.</text>
</comment>
<dbReference type="PANTHER" id="PTHR43133:SF8">
    <property type="entry name" value="RNA POLYMERASE SIGMA FACTOR HI_1459-RELATED"/>
    <property type="match status" value="1"/>
</dbReference>
<dbReference type="NCBIfam" id="TIGR02937">
    <property type="entry name" value="sigma70-ECF"/>
    <property type="match status" value="1"/>
</dbReference>
<keyword evidence="2" id="KW-0731">Sigma factor</keyword>
<evidence type="ECO:0000313" key="6">
    <source>
        <dbReference type="EMBL" id="MBE1876550.1"/>
    </source>
</evidence>
<evidence type="ECO:0000313" key="7">
    <source>
        <dbReference type="Proteomes" id="UP000625527"/>
    </source>
</evidence>
<accession>A0ABR9MZM7</accession>
<organism evidence="6 7">
    <name type="scientific">Myceligenerans pegani</name>
    <dbReference type="NCBI Taxonomy" id="2776917"/>
    <lineage>
        <taxon>Bacteria</taxon>
        <taxon>Bacillati</taxon>
        <taxon>Actinomycetota</taxon>
        <taxon>Actinomycetes</taxon>
        <taxon>Micrococcales</taxon>
        <taxon>Promicromonosporaceae</taxon>
        <taxon>Myceligenerans</taxon>
    </lineage>
</organism>
<keyword evidence="3" id="KW-0238">DNA-binding</keyword>
<evidence type="ECO:0000256" key="4">
    <source>
        <dbReference type="ARBA" id="ARBA00023163"/>
    </source>
</evidence>
<dbReference type="Gene3D" id="1.10.10.10">
    <property type="entry name" value="Winged helix-like DNA-binding domain superfamily/Winged helix DNA-binding domain"/>
    <property type="match status" value="1"/>
</dbReference>
<name>A0ABR9MZM7_9MICO</name>
<proteinExistence type="predicted"/>
<evidence type="ECO:0000256" key="3">
    <source>
        <dbReference type="ARBA" id="ARBA00023125"/>
    </source>
</evidence>
<dbReference type="SUPFAM" id="SSF88659">
    <property type="entry name" value="Sigma3 and sigma4 domains of RNA polymerase sigma factors"/>
    <property type="match status" value="1"/>
</dbReference>
<evidence type="ECO:0000256" key="1">
    <source>
        <dbReference type="ARBA" id="ARBA00023015"/>
    </source>
</evidence>
<dbReference type="PANTHER" id="PTHR43133">
    <property type="entry name" value="RNA POLYMERASE ECF-TYPE SIGMA FACTO"/>
    <property type="match status" value="1"/>
</dbReference>
<dbReference type="RefSeq" id="WP_192863120.1">
    <property type="nucleotide sequence ID" value="NZ_JADAQT010000086.1"/>
</dbReference>
<dbReference type="InterPro" id="IPR036388">
    <property type="entry name" value="WH-like_DNA-bd_sf"/>
</dbReference>
<dbReference type="InterPro" id="IPR014284">
    <property type="entry name" value="RNA_pol_sigma-70_dom"/>
</dbReference>
<reference evidence="6 7" key="1">
    <citation type="submission" date="2020-10" db="EMBL/GenBank/DDBJ databases">
        <title>Myceligenerans pegani sp. nov., an endophytic actinomycete isolated from Peganum harmala L. in Xinjiang, China.</title>
        <authorList>
            <person name="Xin L."/>
        </authorList>
    </citation>
    <scope>NUCLEOTIDE SEQUENCE [LARGE SCALE GENOMIC DNA]</scope>
    <source>
        <strain evidence="6 7">TRM65318</strain>
    </source>
</reference>
<feature type="region of interest" description="Disordered" evidence="5">
    <location>
        <begin position="211"/>
        <end position="234"/>
    </location>
</feature>
<dbReference type="Proteomes" id="UP000625527">
    <property type="component" value="Unassembled WGS sequence"/>
</dbReference>
<feature type="compositionally biased region" description="Polar residues" evidence="5">
    <location>
        <begin position="215"/>
        <end position="234"/>
    </location>
</feature>
<gene>
    <name evidence="6" type="ORF">IHE71_12610</name>
</gene>
<protein>
    <submittedName>
        <fullName evidence="6">Sigma-70 family RNA polymerase sigma factor</fullName>
    </submittedName>
</protein>
<evidence type="ECO:0000256" key="5">
    <source>
        <dbReference type="SAM" id="MobiDB-lite"/>
    </source>
</evidence>
<sequence>MDDLQIAHENRRWLCSLGATGSVRETACEELYSLLLRVARSEAARRASSLHMSGPELEDIAHQAASDALMAISQRLDRFRGESRFTTWACKFVIFDVATKMNRHPWRRHDVPYEQEDWSRLATRFQVAPEDEVQASEFVETVSTAVEECLSERQRTVFVATVVNDVPMETLAEELGSTRNALYKVLFDARKKLRAALVTAGYLPEIHPARRAPQSPAQHLPASSANLNWTKSSR</sequence>
<evidence type="ECO:0000256" key="2">
    <source>
        <dbReference type="ARBA" id="ARBA00023082"/>
    </source>
</evidence>
<dbReference type="EMBL" id="JADAQT010000086">
    <property type="protein sequence ID" value="MBE1876550.1"/>
    <property type="molecule type" value="Genomic_DNA"/>
</dbReference>
<keyword evidence="1" id="KW-0805">Transcription regulation</keyword>
<keyword evidence="4" id="KW-0804">Transcription</keyword>
<dbReference type="Gene3D" id="1.10.1740.10">
    <property type="match status" value="1"/>
</dbReference>
<keyword evidence="7" id="KW-1185">Reference proteome</keyword>
<dbReference type="InterPro" id="IPR039425">
    <property type="entry name" value="RNA_pol_sigma-70-like"/>
</dbReference>